<evidence type="ECO:0000256" key="2">
    <source>
        <dbReference type="ARBA" id="ARBA00004586"/>
    </source>
</evidence>
<dbReference type="PRINTS" id="PR00385">
    <property type="entry name" value="P450"/>
</dbReference>
<keyword evidence="4" id="KW-0479">Metal-binding</keyword>
<sequence>MELSLFAAVLLGIVLVLIRYSLWRKKYCHSLPGIEPGLFNIPGDLTKIFMRAASNVGLPILHHLGQILKERNELFQQQQLFYFWGFYKPHVFFVKAEAVKVIQEKKKQYLRGNKENATEKRKAFMHLLLERHFETQEFSEEDICEEVNTFVAAGHDTVAITIAWALYLIGLYPDVQTKIHEELDRIFGTDEKRDVTERDLNDLEYLDCVLKETNRIYTAVPIISRYLQKDTKICGYTIPKGSICAVLIYFLHRDKDVFPEPEKFDPDRFLPENSAKIPEYGYIPFSAGPRNYIGQKFAVM</sequence>
<comment type="caution">
    <text evidence="9">The sequence shown here is derived from an EMBL/GenBank/DDBJ whole genome shotgun (WGS) entry which is preliminary data.</text>
</comment>
<dbReference type="InterPro" id="IPR002401">
    <property type="entry name" value="Cyt_P450_E_grp-I"/>
</dbReference>
<keyword evidence="5" id="KW-0256">Endoplasmic reticulum</keyword>
<evidence type="ECO:0000256" key="7">
    <source>
        <dbReference type="ARBA" id="ARBA00023033"/>
    </source>
</evidence>
<dbReference type="OrthoDB" id="1470350at2759"/>
<evidence type="ECO:0000256" key="1">
    <source>
        <dbReference type="ARBA" id="ARBA00001971"/>
    </source>
</evidence>
<keyword evidence="8" id="KW-0472">Membrane</keyword>
<comment type="subcellular location">
    <subcellularLocation>
        <location evidence="2">Endoplasmic reticulum membrane</location>
    </subcellularLocation>
</comment>
<evidence type="ECO:0000256" key="8">
    <source>
        <dbReference type="ARBA" id="ARBA00023136"/>
    </source>
</evidence>
<accession>A0A8X6N4I1</accession>
<comment type="cofactor">
    <cofactor evidence="1">
        <name>heme</name>
        <dbReference type="ChEBI" id="CHEBI:30413"/>
    </cofactor>
</comment>
<keyword evidence="7" id="KW-0503">Monooxygenase</keyword>
<protein>
    <submittedName>
        <fullName evidence="9">Cytochrome P450 4V2</fullName>
    </submittedName>
</protein>
<keyword evidence="4" id="KW-0349">Heme</keyword>
<evidence type="ECO:0000313" key="10">
    <source>
        <dbReference type="Proteomes" id="UP000887013"/>
    </source>
</evidence>
<keyword evidence="10" id="KW-1185">Reference proteome</keyword>
<comment type="similarity">
    <text evidence="3">Belongs to the cytochrome P450 family.</text>
</comment>
<organism evidence="9 10">
    <name type="scientific">Nephila pilipes</name>
    <name type="common">Giant wood spider</name>
    <name type="synonym">Nephila maculata</name>
    <dbReference type="NCBI Taxonomy" id="299642"/>
    <lineage>
        <taxon>Eukaryota</taxon>
        <taxon>Metazoa</taxon>
        <taxon>Ecdysozoa</taxon>
        <taxon>Arthropoda</taxon>
        <taxon>Chelicerata</taxon>
        <taxon>Arachnida</taxon>
        <taxon>Araneae</taxon>
        <taxon>Araneomorphae</taxon>
        <taxon>Entelegynae</taxon>
        <taxon>Araneoidea</taxon>
        <taxon>Nephilidae</taxon>
        <taxon>Nephila</taxon>
    </lineage>
</organism>
<dbReference type="InterPro" id="IPR001128">
    <property type="entry name" value="Cyt_P450"/>
</dbReference>
<dbReference type="SUPFAM" id="SSF48264">
    <property type="entry name" value="Cytochrome P450"/>
    <property type="match status" value="1"/>
</dbReference>
<dbReference type="Pfam" id="PF00067">
    <property type="entry name" value="p450"/>
    <property type="match status" value="1"/>
</dbReference>
<keyword evidence="6" id="KW-0408">Iron</keyword>
<dbReference type="InterPro" id="IPR050196">
    <property type="entry name" value="Cytochrome_P450_Monoox"/>
</dbReference>
<dbReference type="GO" id="GO:0020037">
    <property type="term" value="F:heme binding"/>
    <property type="evidence" value="ECO:0007669"/>
    <property type="project" value="InterPro"/>
</dbReference>
<dbReference type="GO" id="GO:0004497">
    <property type="term" value="F:monooxygenase activity"/>
    <property type="evidence" value="ECO:0007669"/>
    <property type="project" value="UniProtKB-KW"/>
</dbReference>
<gene>
    <name evidence="9" type="primary">Cyp4v2</name>
    <name evidence="9" type="ORF">NPIL_119941</name>
</gene>
<name>A0A8X6N4I1_NEPPI</name>
<evidence type="ECO:0000256" key="5">
    <source>
        <dbReference type="ARBA" id="ARBA00022824"/>
    </source>
</evidence>
<dbReference type="EMBL" id="BMAW01053799">
    <property type="protein sequence ID" value="GFS92992.1"/>
    <property type="molecule type" value="Genomic_DNA"/>
</dbReference>
<evidence type="ECO:0000256" key="4">
    <source>
        <dbReference type="ARBA" id="ARBA00022617"/>
    </source>
</evidence>
<keyword evidence="7" id="KW-0560">Oxidoreductase</keyword>
<dbReference type="GO" id="GO:0005506">
    <property type="term" value="F:iron ion binding"/>
    <property type="evidence" value="ECO:0007669"/>
    <property type="project" value="InterPro"/>
</dbReference>
<proteinExistence type="inferred from homology"/>
<evidence type="ECO:0000256" key="3">
    <source>
        <dbReference type="ARBA" id="ARBA00010617"/>
    </source>
</evidence>
<dbReference type="PANTHER" id="PTHR24291:SF189">
    <property type="entry name" value="CYTOCHROME P450 4C3-RELATED"/>
    <property type="match status" value="1"/>
</dbReference>
<dbReference type="GO" id="GO:0005789">
    <property type="term" value="C:endoplasmic reticulum membrane"/>
    <property type="evidence" value="ECO:0007669"/>
    <property type="project" value="UniProtKB-SubCell"/>
</dbReference>
<evidence type="ECO:0000256" key="6">
    <source>
        <dbReference type="ARBA" id="ARBA00023004"/>
    </source>
</evidence>
<reference evidence="9" key="1">
    <citation type="submission" date="2020-08" db="EMBL/GenBank/DDBJ databases">
        <title>Multicomponent nature underlies the extraordinary mechanical properties of spider dragline silk.</title>
        <authorList>
            <person name="Kono N."/>
            <person name="Nakamura H."/>
            <person name="Mori M."/>
            <person name="Yoshida Y."/>
            <person name="Ohtoshi R."/>
            <person name="Malay A.D."/>
            <person name="Moran D.A.P."/>
            <person name="Tomita M."/>
            <person name="Numata K."/>
            <person name="Arakawa K."/>
        </authorList>
    </citation>
    <scope>NUCLEOTIDE SEQUENCE</scope>
</reference>
<dbReference type="AlphaFoldDB" id="A0A8X6N4I1"/>
<dbReference type="Proteomes" id="UP000887013">
    <property type="component" value="Unassembled WGS sequence"/>
</dbReference>
<dbReference type="PRINTS" id="PR00463">
    <property type="entry name" value="EP450I"/>
</dbReference>
<dbReference type="InterPro" id="IPR036396">
    <property type="entry name" value="Cyt_P450_sf"/>
</dbReference>
<evidence type="ECO:0000313" key="9">
    <source>
        <dbReference type="EMBL" id="GFS92992.1"/>
    </source>
</evidence>
<dbReference type="PANTHER" id="PTHR24291">
    <property type="entry name" value="CYTOCHROME P450 FAMILY 4"/>
    <property type="match status" value="1"/>
</dbReference>
<dbReference type="Gene3D" id="1.10.630.10">
    <property type="entry name" value="Cytochrome P450"/>
    <property type="match status" value="1"/>
</dbReference>
<dbReference type="GO" id="GO:0016705">
    <property type="term" value="F:oxidoreductase activity, acting on paired donors, with incorporation or reduction of molecular oxygen"/>
    <property type="evidence" value="ECO:0007669"/>
    <property type="project" value="InterPro"/>
</dbReference>